<dbReference type="GO" id="GO:0080090">
    <property type="term" value="P:regulation of primary metabolic process"/>
    <property type="evidence" value="ECO:0007669"/>
    <property type="project" value="UniProtKB-ARBA"/>
</dbReference>
<gene>
    <name evidence="7" type="ORF">EGYM00392_LOCUS47021</name>
</gene>
<name>A0A7S1NSQ0_9EUGL</name>
<evidence type="ECO:0000256" key="1">
    <source>
        <dbReference type="ARBA" id="ARBA00005234"/>
    </source>
</evidence>
<dbReference type="InterPro" id="IPR003653">
    <property type="entry name" value="Peptidase_C48_C"/>
</dbReference>
<dbReference type="PANTHER" id="PTHR12606">
    <property type="entry name" value="SENTRIN/SUMO-SPECIFIC PROTEASE"/>
    <property type="match status" value="1"/>
</dbReference>
<dbReference type="Pfam" id="PF02902">
    <property type="entry name" value="Peptidase_C48"/>
    <property type="match status" value="1"/>
</dbReference>
<feature type="region of interest" description="Disordered" evidence="5">
    <location>
        <begin position="64"/>
        <end position="137"/>
    </location>
</feature>
<dbReference type="GO" id="GO:0060255">
    <property type="term" value="P:regulation of macromolecule metabolic process"/>
    <property type="evidence" value="ECO:0007669"/>
    <property type="project" value="UniProtKB-ARBA"/>
</dbReference>
<reference evidence="7" key="1">
    <citation type="submission" date="2021-01" db="EMBL/GenBank/DDBJ databases">
        <authorList>
            <person name="Corre E."/>
            <person name="Pelletier E."/>
            <person name="Niang G."/>
            <person name="Scheremetjew M."/>
            <person name="Finn R."/>
            <person name="Kale V."/>
            <person name="Holt S."/>
            <person name="Cochrane G."/>
            <person name="Meng A."/>
            <person name="Brown T."/>
            <person name="Cohen L."/>
        </authorList>
    </citation>
    <scope>NUCLEOTIDE SEQUENCE</scope>
    <source>
        <strain evidence="7">NIES-381</strain>
    </source>
</reference>
<dbReference type="InterPro" id="IPR038765">
    <property type="entry name" value="Papain-like_cys_pep_sf"/>
</dbReference>
<organism evidence="7">
    <name type="scientific">Eutreptiella gymnastica</name>
    <dbReference type="NCBI Taxonomy" id="73025"/>
    <lineage>
        <taxon>Eukaryota</taxon>
        <taxon>Discoba</taxon>
        <taxon>Euglenozoa</taxon>
        <taxon>Euglenida</taxon>
        <taxon>Spirocuta</taxon>
        <taxon>Euglenophyceae</taxon>
        <taxon>Eutreptiales</taxon>
        <taxon>Eutreptiaceae</taxon>
        <taxon>Eutreptiella</taxon>
    </lineage>
</organism>
<dbReference type="SUPFAM" id="SSF54001">
    <property type="entry name" value="Cysteine proteinases"/>
    <property type="match status" value="1"/>
</dbReference>
<evidence type="ECO:0000259" key="6">
    <source>
        <dbReference type="PROSITE" id="PS50600"/>
    </source>
</evidence>
<dbReference type="GO" id="GO:0016929">
    <property type="term" value="F:deSUMOylase activity"/>
    <property type="evidence" value="ECO:0007669"/>
    <property type="project" value="TreeGrafter"/>
</dbReference>
<dbReference type="FunFam" id="3.40.395.10:FF:000001">
    <property type="entry name" value="Sentrin-specific protease 1"/>
    <property type="match status" value="1"/>
</dbReference>
<evidence type="ECO:0000256" key="3">
    <source>
        <dbReference type="ARBA" id="ARBA00022801"/>
    </source>
</evidence>
<evidence type="ECO:0000313" key="7">
    <source>
        <dbReference type="EMBL" id="CAD9035867.1"/>
    </source>
</evidence>
<keyword evidence="4" id="KW-0788">Thiol protease</keyword>
<comment type="similarity">
    <text evidence="1">Belongs to the peptidase C48 family.</text>
</comment>
<keyword evidence="2" id="KW-0645">Protease</keyword>
<evidence type="ECO:0000256" key="2">
    <source>
        <dbReference type="ARBA" id="ARBA00022670"/>
    </source>
</evidence>
<feature type="compositionally biased region" description="Basic and acidic residues" evidence="5">
    <location>
        <begin position="108"/>
        <end position="123"/>
    </location>
</feature>
<dbReference type="GO" id="GO:0006508">
    <property type="term" value="P:proteolysis"/>
    <property type="evidence" value="ECO:0007669"/>
    <property type="project" value="UniProtKB-KW"/>
</dbReference>
<dbReference type="PROSITE" id="PS50600">
    <property type="entry name" value="ULP_PROTEASE"/>
    <property type="match status" value="1"/>
</dbReference>
<dbReference type="Gene3D" id="3.40.395.10">
    <property type="entry name" value="Adenoviral Proteinase, Chain A"/>
    <property type="match status" value="1"/>
</dbReference>
<protein>
    <recommendedName>
        <fullName evidence="6">Ubiquitin-like protease family profile domain-containing protein</fullName>
    </recommendedName>
</protein>
<dbReference type="AlphaFoldDB" id="A0A7S1NSQ0"/>
<keyword evidence="3" id="KW-0378">Hydrolase</keyword>
<dbReference type="PANTHER" id="PTHR12606:SF141">
    <property type="entry name" value="GH15225P-RELATED"/>
    <property type="match status" value="1"/>
</dbReference>
<feature type="compositionally biased region" description="Polar residues" evidence="5">
    <location>
        <begin position="126"/>
        <end position="137"/>
    </location>
</feature>
<feature type="domain" description="Ubiquitin-like protease family profile" evidence="6">
    <location>
        <begin position="501"/>
        <end position="664"/>
    </location>
</feature>
<feature type="compositionally biased region" description="Polar residues" evidence="5">
    <location>
        <begin position="78"/>
        <end position="88"/>
    </location>
</feature>
<proteinExistence type="inferred from homology"/>
<dbReference type="EMBL" id="HBGA01127206">
    <property type="protein sequence ID" value="CAD9035867.1"/>
    <property type="molecule type" value="Transcribed_RNA"/>
</dbReference>
<evidence type="ECO:0000256" key="4">
    <source>
        <dbReference type="ARBA" id="ARBA00022807"/>
    </source>
</evidence>
<dbReference type="GO" id="GO:0016926">
    <property type="term" value="P:protein desumoylation"/>
    <property type="evidence" value="ECO:0007669"/>
    <property type="project" value="TreeGrafter"/>
</dbReference>
<dbReference type="GO" id="GO:0005634">
    <property type="term" value="C:nucleus"/>
    <property type="evidence" value="ECO:0007669"/>
    <property type="project" value="TreeGrafter"/>
</dbReference>
<evidence type="ECO:0000256" key="5">
    <source>
        <dbReference type="SAM" id="MobiDB-lite"/>
    </source>
</evidence>
<accession>A0A7S1NSQ0</accession>
<sequence length="694" mass="80325">MRTPVSPVWPPIEEVLLVVNRWSIGFTDSFERMVLARHWIRSLRRLFFGENQDVVCHEVFHDEAETNSAKRRRHNDWNGGSSRSSVPTNKVPDSRSQSTIAPPTPKAIHKEFMSSTDCTHEDGGVPTSQTLETGRNTINATRSYIEDVDNAEHARPSCGSSIVRPKAQKTDPRKEIFCNHKAPTCGSIFTPPLELQSVQDATPHGYFPRKRQRERIERERWETLRRNIELRSVEGGLRDRQHFNAADCLSRQCQVLAPPQRMCNLCEDDTVEWPHPITPRAASLGTRQVLPSDPLGSIFSDELFANWDDGDELFMQCAKAVGINVLRPGAIFQGAASWFTNVRLGERSAFKFASTSDLSAQQKLQLLDLRWSGAAYASKEIMASREADIFYEKDRIMHKHIMKKLEDQLDKVQKDRQFVKNTYKDLVDTMVRSVCQRVLPQKSLADMLQQYKASKETTCHIKNKEFLPLTQDDLDACDRAWDRMPHEDEVLVKERVNDEPYELLRKDFRTLAGTTWLNDEVINKYVQLLKSRGTRPGFPRCYFFDSFFYTQLTSRGYKSVARRTKKVDLFSMEKVIIPVHLSNHWTSAVINLRERRFEFYDSLGSEGRHHLEKLQQYIEQEHENKKGTKLDTSDWAFYTPETSVPQQNNFSDCGVFSCKFMNWCSQDMPFSFSQADMPYFRKRFVVELLNAMLL</sequence>